<dbReference type="Proteomes" id="UP000187203">
    <property type="component" value="Unassembled WGS sequence"/>
</dbReference>
<keyword evidence="1" id="KW-0808">Transferase</keyword>
<accession>A0A1R3L364</accession>
<feature type="non-terminal residue" evidence="1">
    <location>
        <position position="1"/>
    </location>
</feature>
<feature type="non-terminal residue" evidence="1">
    <location>
        <position position="74"/>
    </location>
</feature>
<sequence length="74" mass="8658">KDIYLRLTDKAKTTARLLIEEQKIDAKLLQLFERNNLTSLPQEQIIVYNLQGNIIYESENRPDRIVDELDLLTG</sequence>
<evidence type="ECO:0000313" key="2">
    <source>
        <dbReference type="Proteomes" id="UP000187203"/>
    </source>
</evidence>
<evidence type="ECO:0000313" key="1">
    <source>
        <dbReference type="EMBL" id="OMP13803.1"/>
    </source>
</evidence>
<name>A0A1R3L364_9ROSI</name>
<comment type="caution">
    <text evidence="1">The sequence shown here is derived from an EMBL/GenBank/DDBJ whole genome shotgun (WGS) entry which is preliminary data.</text>
</comment>
<keyword evidence="1" id="KW-0418">Kinase</keyword>
<reference evidence="2" key="1">
    <citation type="submission" date="2013-09" db="EMBL/GenBank/DDBJ databases">
        <title>Corchorus olitorius genome sequencing.</title>
        <authorList>
            <person name="Alam M."/>
            <person name="Haque M.S."/>
            <person name="Islam M.S."/>
            <person name="Emdad E.M."/>
            <person name="Islam M.M."/>
            <person name="Ahmed B."/>
            <person name="Halim A."/>
            <person name="Hossen Q.M.M."/>
            <person name="Hossain M.Z."/>
            <person name="Ahmed R."/>
            <person name="Khan M.M."/>
            <person name="Islam R."/>
            <person name="Rashid M.M."/>
            <person name="Khan S.A."/>
            <person name="Rahman M.S."/>
            <person name="Alam M."/>
            <person name="Yahiya A.S."/>
            <person name="Khan M.S."/>
            <person name="Azam M.S."/>
            <person name="Haque T."/>
            <person name="Lashkar M.Z.H."/>
            <person name="Akhand A.I."/>
            <person name="Morshed G."/>
            <person name="Roy S."/>
            <person name="Uddin K.S."/>
            <person name="Rabeya T."/>
            <person name="Hossain A.S."/>
            <person name="Chowdhury A."/>
            <person name="Snigdha A.R."/>
            <person name="Mortoza M.S."/>
            <person name="Matin S.A."/>
            <person name="Hoque S.M.E."/>
            <person name="Islam M.K."/>
            <person name="Roy D.K."/>
            <person name="Haider R."/>
            <person name="Moosa M.M."/>
            <person name="Elias S.M."/>
            <person name="Hasan A.M."/>
            <person name="Jahan S."/>
            <person name="Shafiuddin M."/>
            <person name="Mahmood N."/>
            <person name="Shommy N.S."/>
        </authorList>
    </citation>
    <scope>NUCLEOTIDE SEQUENCE [LARGE SCALE GENOMIC DNA]</scope>
    <source>
        <strain evidence="2">cv. O-4</strain>
    </source>
</reference>
<proteinExistence type="predicted"/>
<dbReference type="AlphaFoldDB" id="A0A1R3L364"/>
<dbReference type="EMBL" id="AWUE01003220">
    <property type="protein sequence ID" value="OMP13803.1"/>
    <property type="molecule type" value="Genomic_DNA"/>
</dbReference>
<dbReference type="GO" id="GO:0016301">
    <property type="term" value="F:kinase activity"/>
    <property type="evidence" value="ECO:0007669"/>
    <property type="project" value="UniProtKB-KW"/>
</dbReference>
<gene>
    <name evidence="1" type="ORF">COLO4_00921</name>
</gene>
<protein>
    <submittedName>
        <fullName evidence="1">Histidine kinase</fullName>
    </submittedName>
</protein>
<keyword evidence="2" id="KW-1185">Reference proteome</keyword>
<organism evidence="1 2">
    <name type="scientific">Corchorus olitorius</name>
    <dbReference type="NCBI Taxonomy" id="93759"/>
    <lineage>
        <taxon>Eukaryota</taxon>
        <taxon>Viridiplantae</taxon>
        <taxon>Streptophyta</taxon>
        <taxon>Embryophyta</taxon>
        <taxon>Tracheophyta</taxon>
        <taxon>Spermatophyta</taxon>
        <taxon>Magnoliopsida</taxon>
        <taxon>eudicotyledons</taxon>
        <taxon>Gunneridae</taxon>
        <taxon>Pentapetalae</taxon>
        <taxon>rosids</taxon>
        <taxon>malvids</taxon>
        <taxon>Malvales</taxon>
        <taxon>Malvaceae</taxon>
        <taxon>Grewioideae</taxon>
        <taxon>Apeibeae</taxon>
        <taxon>Corchorus</taxon>
    </lineage>
</organism>